<dbReference type="PROSITE" id="PS00010">
    <property type="entry name" value="ASX_HYDROXYL"/>
    <property type="match status" value="1"/>
</dbReference>
<keyword evidence="6" id="KW-0812">Transmembrane</keyword>
<organism evidence="18 19">
    <name type="scientific">Acrobeloides nanus</name>
    <dbReference type="NCBI Taxonomy" id="290746"/>
    <lineage>
        <taxon>Eukaryota</taxon>
        <taxon>Metazoa</taxon>
        <taxon>Ecdysozoa</taxon>
        <taxon>Nematoda</taxon>
        <taxon>Chromadorea</taxon>
        <taxon>Rhabditida</taxon>
        <taxon>Tylenchina</taxon>
        <taxon>Cephalobomorpha</taxon>
        <taxon>Cephaloboidea</taxon>
        <taxon>Cephalobidae</taxon>
        <taxon>Acrobeloides</taxon>
    </lineage>
</organism>
<evidence type="ECO:0000256" key="8">
    <source>
        <dbReference type="ARBA" id="ARBA00022989"/>
    </source>
</evidence>
<feature type="disulfide bond" evidence="15">
    <location>
        <begin position="142"/>
        <end position="151"/>
    </location>
</feature>
<feature type="region of interest" description="Disordered" evidence="16">
    <location>
        <begin position="274"/>
        <end position="296"/>
    </location>
</feature>
<dbReference type="InterPro" id="IPR001881">
    <property type="entry name" value="EGF-like_Ca-bd_dom"/>
</dbReference>
<evidence type="ECO:0000256" key="15">
    <source>
        <dbReference type="PROSITE-ProRule" id="PRU00076"/>
    </source>
</evidence>
<evidence type="ECO:0000313" key="18">
    <source>
        <dbReference type="Proteomes" id="UP000887540"/>
    </source>
</evidence>
<dbReference type="InterPro" id="IPR021852">
    <property type="entry name" value="DUF3456"/>
</dbReference>
<dbReference type="InterPro" id="IPR000152">
    <property type="entry name" value="EGF-type_Asp/Asn_hydroxyl_site"/>
</dbReference>
<dbReference type="InterPro" id="IPR002049">
    <property type="entry name" value="LE_dom"/>
</dbReference>
<dbReference type="GO" id="GO:0016020">
    <property type="term" value="C:membrane"/>
    <property type="evidence" value="ECO:0007669"/>
    <property type="project" value="UniProtKB-SubCell"/>
</dbReference>
<dbReference type="EC" id="5.3.4.1" evidence="4"/>
<comment type="subcellular location">
    <subcellularLocation>
        <location evidence="2">Membrane</location>
    </subcellularLocation>
</comment>
<dbReference type="Proteomes" id="UP000887540">
    <property type="component" value="Unplaced"/>
</dbReference>
<keyword evidence="11" id="KW-0413">Isomerase</keyword>
<dbReference type="InterPro" id="IPR018097">
    <property type="entry name" value="EGF_Ca-bd_CS"/>
</dbReference>
<protein>
    <recommendedName>
        <fullName evidence="4">protein disulfide-isomerase</fullName>
        <ecNumber evidence="4">5.3.4.1</ecNumber>
    </recommendedName>
    <alternativeName>
        <fullName evidence="14">Cysteine-rich with EGF-like domain protein 1</fullName>
    </alternativeName>
</protein>
<keyword evidence="18" id="KW-1185">Reference proteome</keyword>
<evidence type="ECO:0000256" key="2">
    <source>
        <dbReference type="ARBA" id="ARBA00004370"/>
    </source>
</evidence>
<dbReference type="CDD" id="cd00054">
    <property type="entry name" value="EGF_CA"/>
    <property type="match status" value="1"/>
</dbReference>
<dbReference type="PROSITE" id="PS01248">
    <property type="entry name" value="EGF_LAM_1"/>
    <property type="match status" value="1"/>
</dbReference>
<evidence type="ECO:0000313" key="19">
    <source>
        <dbReference type="WBParaSite" id="ACRNAN_scaffold4187.g27872.t1"/>
    </source>
</evidence>
<feature type="domain" description="EGF-like" evidence="17">
    <location>
        <begin position="206"/>
        <end position="247"/>
    </location>
</feature>
<feature type="domain" description="EGF-like" evidence="17">
    <location>
        <begin position="113"/>
        <end position="152"/>
    </location>
</feature>
<name>A0A914DWQ0_9BILA</name>
<sequence>MGMKKTEKQHFAGGNTDWEERKLGKFATSETRFVESMEYTCKKDTLEDSTAFEAIKEIKFKCHSLAEEHEDTLEKWFFSYQTTEPDLEKWLCIDELRKCCSRGHFGPLCQPCPGVQKSEATCFGRGKCQGDGTRGGTGKCECDRGYVGVMCSNCDAHFFARENNATFIECEECFDGCASGCTSAGPKGCRACRSGYVMDTDEGCKDVDECADDNKCIKEHEECVNLVGSFRCACKEGYRRNSNDECELDIEEKSNQNSTLEPEMKTENPEAAINNSSSQIDIQETPQSNNVLNDEL</sequence>
<evidence type="ECO:0000256" key="12">
    <source>
        <dbReference type="ARBA" id="ARBA00023284"/>
    </source>
</evidence>
<comment type="catalytic activity">
    <reaction evidence="1">
        <text>Catalyzes the rearrangement of -S-S- bonds in proteins.</text>
        <dbReference type="EC" id="5.3.4.1"/>
    </reaction>
</comment>
<dbReference type="GO" id="GO:0003756">
    <property type="term" value="F:protein disulfide isomerase activity"/>
    <property type="evidence" value="ECO:0007669"/>
    <property type="project" value="UniProtKB-EC"/>
</dbReference>
<dbReference type="PANTHER" id="PTHR24034:SF148">
    <property type="entry name" value="RE58433P"/>
    <property type="match status" value="1"/>
</dbReference>
<evidence type="ECO:0000256" key="16">
    <source>
        <dbReference type="SAM" id="MobiDB-lite"/>
    </source>
</evidence>
<dbReference type="SMART" id="SM00179">
    <property type="entry name" value="EGF_CA"/>
    <property type="match status" value="1"/>
</dbReference>
<dbReference type="SUPFAM" id="SSF57184">
    <property type="entry name" value="Growth factor receptor domain"/>
    <property type="match status" value="1"/>
</dbReference>
<dbReference type="GO" id="GO:0005509">
    <property type="term" value="F:calcium ion binding"/>
    <property type="evidence" value="ECO:0007669"/>
    <property type="project" value="InterPro"/>
</dbReference>
<dbReference type="Gene3D" id="2.10.25.10">
    <property type="entry name" value="Laminin"/>
    <property type="match status" value="1"/>
</dbReference>
<dbReference type="PROSITE" id="PS01187">
    <property type="entry name" value="EGF_CA"/>
    <property type="match status" value="1"/>
</dbReference>
<comment type="caution">
    <text evidence="15">Lacks conserved residue(s) required for the propagation of feature annotation.</text>
</comment>
<dbReference type="PROSITE" id="PS01186">
    <property type="entry name" value="EGF_2"/>
    <property type="match status" value="1"/>
</dbReference>
<proteinExistence type="inferred from homology"/>
<evidence type="ECO:0000256" key="10">
    <source>
        <dbReference type="ARBA" id="ARBA00023157"/>
    </source>
</evidence>
<keyword evidence="9" id="KW-0472">Membrane</keyword>
<evidence type="ECO:0000256" key="5">
    <source>
        <dbReference type="ARBA" id="ARBA00022536"/>
    </source>
</evidence>
<dbReference type="Pfam" id="PF11938">
    <property type="entry name" value="DUF3456"/>
    <property type="match status" value="1"/>
</dbReference>
<reference evidence="19" key="1">
    <citation type="submission" date="2022-11" db="UniProtKB">
        <authorList>
            <consortium name="WormBaseParasite"/>
        </authorList>
    </citation>
    <scope>IDENTIFICATION</scope>
</reference>
<dbReference type="WBParaSite" id="ACRNAN_scaffold4187.g27872.t1">
    <property type="protein sequence ID" value="ACRNAN_scaffold4187.g27872.t1"/>
    <property type="gene ID" value="ACRNAN_scaffold4187.g27872"/>
</dbReference>
<dbReference type="InterPro" id="IPR000742">
    <property type="entry name" value="EGF"/>
</dbReference>
<keyword evidence="5 15" id="KW-0245">EGF-like domain</keyword>
<dbReference type="PROSITE" id="PS50026">
    <property type="entry name" value="EGF_3"/>
    <property type="match status" value="2"/>
</dbReference>
<comment type="similarity">
    <text evidence="3">Belongs to the CRELD family.</text>
</comment>
<keyword evidence="8" id="KW-1133">Transmembrane helix</keyword>
<evidence type="ECO:0000256" key="3">
    <source>
        <dbReference type="ARBA" id="ARBA00005897"/>
    </source>
</evidence>
<dbReference type="InterPro" id="IPR050751">
    <property type="entry name" value="ECM_structural_protein"/>
</dbReference>
<keyword evidence="10 15" id="KW-1015">Disulfide bond</keyword>
<evidence type="ECO:0000256" key="6">
    <source>
        <dbReference type="ARBA" id="ARBA00022692"/>
    </source>
</evidence>
<evidence type="ECO:0000256" key="11">
    <source>
        <dbReference type="ARBA" id="ARBA00023235"/>
    </source>
</evidence>
<dbReference type="PROSITE" id="PS00022">
    <property type="entry name" value="EGF_1"/>
    <property type="match status" value="1"/>
</dbReference>
<dbReference type="InterPro" id="IPR009030">
    <property type="entry name" value="Growth_fac_rcpt_cys_sf"/>
</dbReference>
<dbReference type="Pfam" id="PF07645">
    <property type="entry name" value="EGF_CA"/>
    <property type="match status" value="1"/>
</dbReference>
<evidence type="ECO:0000256" key="9">
    <source>
        <dbReference type="ARBA" id="ARBA00023136"/>
    </source>
</evidence>
<evidence type="ECO:0000256" key="1">
    <source>
        <dbReference type="ARBA" id="ARBA00001182"/>
    </source>
</evidence>
<evidence type="ECO:0000256" key="14">
    <source>
        <dbReference type="ARBA" id="ARBA00049822"/>
    </source>
</evidence>
<comment type="function">
    <text evidence="13">Protein disulfide isomerase. Promotes the localization of acetylcholine receptors (AChRs) to the plasma membrane.</text>
</comment>
<evidence type="ECO:0000256" key="7">
    <source>
        <dbReference type="ARBA" id="ARBA00022737"/>
    </source>
</evidence>
<keyword evidence="7" id="KW-0677">Repeat</keyword>
<evidence type="ECO:0000259" key="17">
    <source>
        <dbReference type="PROSITE" id="PS50026"/>
    </source>
</evidence>
<accession>A0A914DWQ0</accession>
<evidence type="ECO:0000256" key="4">
    <source>
        <dbReference type="ARBA" id="ARBA00012723"/>
    </source>
</evidence>
<keyword evidence="12" id="KW-0676">Redox-active center</keyword>
<dbReference type="AlphaFoldDB" id="A0A914DWQ0"/>
<dbReference type="PANTHER" id="PTHR24034">
    <property type="entry name" value="EGF-LIKE DOMAIN-CONTAINING PROTEIN"/>
    <property type="match status" value="1"/>
</dbReference>
<dbReference type="InterPro" id="IPR049883">
    <property type="entry name" value="NOTCH1_EGF-like"/>
</dbReference>
<dbReference type="SMART" id="SM00181">
    <property type="entry name" value="EGF"/>
    <property type="match status" value="3"/>
</dbReference>
<evidence type="ECO:0000256" key="13">
    <source>
        <dbReference type="ARBA" id="ARBA00049626"/>
    </source>
</evidence>